<evidence type="ECO:0000256" key="3">
    <source>
        <dbReference type="ARBA" id="ARBA00023163"/>
    </source>
</evidence>
<dbReference type="PROSITE" id="PS01124">
    <property type="entry name" value="HTH_ARAC_FAMILY_2"/>
    <property type="match status" value="1"/>
</dbReference>
<dbReference type="Pfam" id="PF12833">
    <property type="entry name" value="HTH_18"/>
    <property type="match status" value="1"/>
</dbReference>
<dbReference type="Gene3D" id="2.60.40.1500">
    <property type="entry name" value="Glycosyl hydrolase domain, family 39"/>
    <property type="match status" value="1"/>
</dbReference>
<dbReference type="SUPFAM" id="SSF46689">
    <property type="entry name" value="Homeodomain-like"/>
    <property type="match status" value="2"/>
</dbReference>
<evidence type="ECO:0000256" key="2">
    <source>
        <dbReference type="ARBA" id="ARBA00023125"/>
    </source>
</evidence>
<accession>A0A923NAC0</accession>
<dbReference type="EMBL" id="JACRWC010000048">
    <property type="protein sequence ID" value="MBC5999068.1"/>
    <property type="molecule type" value="Genomic_DNA"/>
</dbReference>
<keyword evidence="1" id="KW-0805">Transcription regulation</keyword>
<proteinExistence type="predicted"/>
<dbReference type="InterPro" id="IPR014710">
    <property type="entry name" value="RmlC-like_jellyroll"/>
</dbReference>
<dbReference type="GO" id="GO:0003700">
    <property type="term" value="F:DNA-binding transcription factor activity"/>
    <property type="evidence" value="ECO:0007669"/>
    <property type="project" value="InterPro"/>
</dbReference>
<dbReference type="PANTHER" id="PTHR43280:SF34">
    <property type="entry name" value="ARAC-FAMILY TRANSCRIPTIONAL REGULATOR"/>
    <property type="match status" value="1"/>
</dbReference>
<comment type="caution">
    <text evidence="5">The sequence shown here is derived from an EMBL/GenBank/DDBJ whole genome shotgun (WGS) entry which is preliminary data.</text>
</comment>
<dbReference type="CDD" id="cd02208">
    <property type="entry name" value="cupin_RmlC-like"/>
    <property type="match status" value="1"/>
</dbReference>
<gene>
    <name evidence="5" type="ORF">H8876_03520</name>
</gene>
<dbReference type="Proteomes" id="UP000644115">
    <property type="component" value="Unassembled WGS sequence"/>
</dbReference>
<dbReference type="Pfam" id="PF02311">
    <property type="entry name" value="AraC_binding"/>
    <property type="match status" value="1"/>
</dbReference>
<keyword evidence="6" id="KW-1185">Reference proteome</keyword>
<dbReference type="SMART" id="SM00342">
    <property type="entry name" value="HTH_ARAC"/>
    <property type="match status" value="1"/>
</dbReference>
<evidence type="ECO:0000259" key="4">
    <source>
        <dbReference type="PROSITE" id="PS01124"/>
    </source>
</evidence>
<dbReference type="GO" id="GO:0043565">
    <property type="term" value="F:sequence-specific DNA binding"/>
    <property type="evidence" value="ECO:0007669"/>
    <property type="project" value="InterPro"/>
</dbReference>
<name>A0A923NAC0_9FIRM</name>
<dbReference type="InterPro" id="IPR011051">
    <property type="entry name" value="RmlC_Cupin_sf"/>
</dbReference>
<dbReference type="InterPro" id="IPR018060">
    <property type="entry name" value="HTH_AraC"/>
</dbReference>
<dbReference type="RefSeq" id="WP_249286549.1">
    <property type="nucleotide sequence ID" value="NZ_JACRWC010000048.1"/>
</dbReference>
<sequence>MLREKIFYKDELPVSVITANIVDYPFHFHDDMEIVYVLSGSIILKSGYYTYTLKQGDMFILNDRDMHSLERTDEDNMVMMLQMDLSYFERYYPDLRDQFFVVDMEEDKEENLSVLRNIMAEIMMEILQKGQGYEHKVIESTHNLISCLISDFCYVVNEDGKFQNETGGKTSKILAGRLNRIMDYMYENYERKLTLSEIAENEKLSIYYLSHIIKEATGLSFQDLLSYIRVEESERLLLESGKKIGAIAEEMGFSAVRYYIKHFEQWFGMHPLEYRKRYMGKSMTRESRAKYKRCTPMEIETAIHALTRGAFTETEDKLVLKPVIIDIGTAVGDDDNGQPKTAETSAKDPKEAGIFTIMERSVNDILAEPYHLLMDLGETVLAAGENYVITAEGTDTKDISRLSILVYNYDENVGRSLRKIHTENDLLRLVRHYDDEIEFLIRCNGFSGLYRIYRYRMDRENLAKKLTDSLNPEGGAGKRDMLIGRLTGAPTVTTNTYTSSDVLSVRTTFQGMGVELILVDRI</sequence>
<dbReference type="PANTHER" id="PTHR43280">
    <property type="entry name" value="ARAC-FAMILY TRANSCRIPTIONAL REGULATOR"/>
    <property type="match status" value="1"/>
</dbReference>
<reference evidence="5" key="1">
    <citation type="submission" date="2020-08" db="EMBL/GenBank/DDBJ databases">
        <authorList>
            <person name="Liu C."/>
            <person name="Sun Q."/>
        </authorList>
    </citation>
    <scope>NUCLEOTIDE SEQUENCE</scope>
    <source>
        <strain evidence="5">BX16</strain>
    </source>
</reference>
<dbReference type="InterPro" id="IPR009057">
    <property type="entry name" value="Homeodomain-like_sf"/>
</dbReference>
<feature type="domain" description="HTH araC/xylS-type" evidence="4">
    <location>
        <begin position="179"/>
        <end position="277"/>
    </location>
</feature>
<dbReference type="AlphaFoldDB" id="A0A923NAC0"/>
<dbReference type="Gene3D" id="1.10.10.60">
    <property type="entry name" value="Homeodomain-like"/>
    <property type="match status" value="2"/>
</dbReference>
<keyword evidence="3" id="KW-0804">Transcription</keyword>
<evidence type="ECO:0000256" key="1">
    <source>
        <dbReference type="ARBA" id="ARBA00023015"/>
    </source>
</evidence>
<dbReference type="InterPro" id="IPR003313">
    <property type="entry name" value="AraC-bd"/>
</dbReference>
<organism evidence="5 6">
    <name type="scientific">Lentihominibacter faecis</name>
    <dbReference type="NCBI Taxonomy" id="2764712"/>
    <lineage>
        <taxon>Bacteria</taxon>
        <taxon>Bacillati</taxon>
        <taxon>Bacillota</taxon>
        <taxon>Clostridia</taxon>
        <taxon>Peptostreptococcales</taxon>
        <taxon>Anaerovoracaceae</taxon>
        <taxon>Lentihominibacter</taxon>
    </lineage>
</organism>
<protein>
    <submittedName>
        <fullName evidence="5">Helix-turn-helix domain-containing protein</fullName>
    </submittedName>
</protein>
<dbReference type="Gene3D" id="2.60.120.10">
    <property type="entry name" value="Jelly Rolls"/>
    <property type="match status" value="1"/>
</dbReference>
<evidence type="ECO:0000313" key="5">
    <source>
        <dbReference type="EMBL" id="MBC5999068.1"/>
    </source>
</evidence>
<keyword evidence="2" id="KW-0238">DNA-binding</keyword>
<evidence type="ECO:0000313" key="6">
    <source>
        <dbReference type="Proteomes" id="UP000644115"/>
    </source>
</evidence>
<dbReference type="SUPFAM" id="SSF51182">
    <property type="entry name" value="RmlC-like cupins"/>
    <property type="match status" value="1"/>
</dbReference>